<dbReference type="CDD" id="cd04906">
    <property type="entry name" value="ACT_ThrD-I_1"/>
    <property type="match status" value="1"/>
</dbReference>
<dbReference type="InterPro" id="IPR038110">
    <property type="entry name" value="TD_ACT-like_sf"/>
</dbReference>
<keyword evidence="6 13" id="KW-0028">Amino-acid biosynthesis</keyword>
<dbReference type="PROSITE" id="PS51672">
    <property type="entry name" value="ACT_LIKE"/>
    <property type="match status" value="2"/>
</dbReference>
<keyword evidence="8" id="KW-0677">Repeat</keyword>
<evidence type="ECO:0000256" key="10">
    <source>
        <dbReference type="ARBA" id="ARBA00023239"/>
    </source>
</evidence>
<dbReference type="GO" id="GO:0009097">
    <property type="term" value="P:isoleucine biosynthetic process"/>
    <property type="evidence" value="ECO:0007669"/>
    <property type="project" value="UniProtKB-UniRule"/>
</dbReference>
<dbReference type="Gene3D" id="3.40.50.1100">
    <property type="match status" value="2"/>
</dbReference>
<dbReference type="InterPro" id="IPR050147">
    <property type="entry name" value="Ser/Thr_Dehydratase"/>
</dbReference>
<evidence type="ECO:0000256" key="7">
    <source>
        <dbReference type="ARBA" id="ARBA00022624"/>
    </source>
</evidence>
<evidence type="ECO:0000313" key="15">
    <source>
        <dbReference type="EMBL" id="SUO97093.1"/>
    </source>
</evidence>
<evidence type="ECO:0000313" key="16">
    <source>
        <dbReference type="Proteomes" id="UP000254575"/>
    </source>
</evidence>
<keyword evidence="10 13" id="KW-0456">Lyase</keyword>
<organism evidence="15 16">
    <name type="scientific">Suttonella indologenes</name>
    <dbReference type="NCBI Taxonomy" id="13276"/>
    <lineage>
        <taxon>Bacteria</taxon>
        <taxon>Pseudomonadati</taxon>
        <taxon>Pseudomonadota</taxon>
        <taxon>Gammaproteobacteria</taxon>
        <taxon>Cardiobacteriales</taxon>
        <taxon>Cardiobacteriaceae</taxon>
        <taxon>Suttonella</taxon>
    </lineage>
</organism>
<dbReference type="InterPro" id="IPR036052">
    <property type="entry name" value="TrpB-like_PALP_sf"/>
</dbReference>
<dbReference type="SUPFAM" id="SSF55021">
    <property type="entry name" value="ACT-like"/>
    <property type="match status" value="2"/>
</dbReference>
<dbReference type="OrthoDB" id="9811476at2"/>
<evidence type="ECO:0000256" key="6">
    <source>
        <dbReference type="ARBA" id="ARBA00022605"/>
    </source>
</evidence>
<dbReference type="UniPathway" id="UPA00047">
    <property type="reaction ID" value="UER00054"/>
</dbReference>
<evidence type="ECO:0000256" key="12">
    <source>
        <dbReference type="ARBA" id="ARBA00025527"/>
    </source>
</evidence>
<dbReference type="NCBIfam" id="TIGR01124">
    <property type="entry name" value="ilvA_2Cterm"/>
    <property type="match status" value="1"/>
</dbReference>
<keyword evidence="9 13" id="KW-0663">Pyridoxal phosphate</keyword>
<evidence type="ECO:0000256" key="2">
    <source>
        <dbReference type="ARBA" id="ARBA00001933"/>
    </source>
</evidence>
<evidence type="ECO:0000256" key="9">
    <source>
        <dbReference type="ARBA" id="ARBA00022898"/>
    </source>
</evidence>
<feature type="domain" description="ACT-like" evidence="14">
    <location>
        <begin position="426"/>
        <end position="495"/>
    </location>
</feature>
<comment type="similarity">
    <text evidence="4 13">Belongs to the serine/threonine dehydratase family.</text>
</comment>
<feature type="domain" description="ACT-like" evidence="14">
    <location>
        <begin position="331"/>
        <end position="404"/>
    </location>
</feature>
<gene>
    <name evidence="13 15" type="primary">ilvA</name>
    <name evidence="15" type="ORF">NCTC10717_01371</name>
</gene>
<keyword evidence="16" id="KW-1185">Reference proteome</keyword>
<dbReference type="InterPro" id="IPR005787">
    <property type="entry name" value="Thr_deHydtase_biosynth"/>
</dbReference>
<dbReference type="AlphaFoldDB" id="A0A380MYW7"/>
<sequence>MSAYLEKILTAPVYDVAIESPLDNMPRLSARLGHQIHCKREDLQPVFSFKCRGAYNKMYHLTPAEKQNGVICSSAGNHAQGVALAAQRLEIKAVIVMPQTTPAIKVDAVRRLGSTWVEIVLHGDFYDEASQKAHELMHRHGYTYIHPFDDEYTIAGQGTIGLEILRQYPRKIDAVFAPIGGGGLFAGIAVLIKSLRPDIKLIGVEPEDAASMTNAIRRGERQILEHVGIFADGVAVKQPGELTYSLIRQYADDFITVSTDEICAAMKDIFDDTRAVAEPSGAVATAGLKKWATQQQVQGLTLISIISGANMNFDRLRFVAERAEIGERREGLLAITIPERPGAYRAFCALLGRDAMITEFNYRYQDHNLAKLFVGLQLHSGAKQLAQFVSTLQEAGYTTEDLSDNELAKEHLRYMIGGSANIDNEYLFAFGFPERPGALMHFLDTLGADFNISLFHYRNHGSDYGRVLCGIQARDYASLIQHLDRIGFDYHEETHNPAYRHFLAP</sequence>
<dbReference type="InterPro" id="IPR001926">
    <property type="entry name" value="TrpB-like_PALP"/>
</dbReference>
<evidence type="ECO:0000256" key="4">
    <source>
        <dbReference type="ARBA" id="ARBA00010869"/>
    </source>
</evidence>
<dbReference type="GO" id="GO:0030170">
    <property type="term" value="F:pyridoxal phosphate binding"/>
    <property type="evidence" value="ECO:0007669"/>
    <property type="project" value="UniProtKB-ARBA"/>
</dbReference>
<dbReference type="EMBL" id="UHIA01000004">
    <property type="protein sequence ID" value="SUO97093.1"/>
    <property type="molecule type" value="Genomic_DNA"/>
</dbReference>
<dbReference type="InterPro" id="IPR045865">
    <property type="entry name" value="ACT-like_dom_sf"/>
</dbReference>
<dbReference type="Pfam" id="PF00585">
    <property type="entry name" value="Thr_dehydrat_C"/>
    <property type="match status" value="2"/>
</dbReference>
<evidence type="ECO:0000256" key="11">
    <source>
        <dbReference type="ARBA" id="ARBA00023304"/>
    </source>
</evidence>
<dbReference type="FunFam" id="3.40.50.1100:FF:000005">
    <property type="entry name" value="Threonine dehydratase catabolic"/>
    <property type="match status" value="1"/>
</dbReference>
<dbReference type="NCBIfam" id="NF006674">
    <property type="entry name" value="PRK09224.1"/>
    <property type="match status" value="1"/>
</dbReference>
<dbReference type="GO" id="GO:0004794">
    <property type="term" value="F:threonine deaminase activity"/>
    <property type="evidence" value="ECO:0007669"/>
    <property type="project" value="UniProtKB-UniRule"/>
</dbReference>
<evidence type="ECO:0000256" key="8">
    <source>
        <dbReference type="ARBA" id="ARBA00022737"/>
    </source>
</evidence>
<dbReference type="Gene3D" id="3.40.1020.10">
    <property type="entry name" value="Biosynthetic Threonine Deaminase, Domain 3"/>
    <property type="match status" value="1"/>
</dbReference>
<proteinExistence type="inferred from homology"/>
<dbReference type="GO" id="GO:0006567">
    <property type="term" value="P:L-threonine catabolic process"/>
    <property type="evidence" value="ECO:0007669"/>
    <property type="project" value="TreeGrafter"/>
</dbReference>
<reference evidence="15 16" key="1">
    <citation type="submission" date="2018-06" db="EMBL/GenBank/DDBJ databases">
        <authorList>
            <consortium name="Pathogen Informatics"/>
            <person name="Doyle S."/>
        </authorList>
    </citation>
    <scope>NUCLEOTIDE SEQUENCE [LARGE SCALE GENOMIC DNA]</scope>
    <source>
        <strain evidence="15 16">NCTC10717</strain>
    </source>
</reference>
<dbReference type="EC" id="4.3.1.19" evidence="13"/>
<comment type="pathway">
    <text evidence="3 13">Amino-acid biosynthesis; L-isoleucine biosynthesis; 2-oxobutanoate from L-threonine: step 1/1.</text>
</comment>
<evidence type="ECO:0000256" key="13">
    <source>
        <dbReference type="RuleBase" id="RU362012"/>
    </source>
</evidence>
<dbReference type="Pfam" id="PF00291">
    <property type="entry name" value="PALP"/>
    <property type="match status" value="1"/>
</dbReference>
<dbReference type="CDD" id="cd01562">
    <property type="entry name" value="Thr-dehyd"/>
    <property type="match status" value="1"/>
</dbReference>
<comment type="cofactor">
    <cofactor evidence="2 13">
        <name>pyridoxal 5'-phosphate</name>
        <dbReference type="ChEBI" id="CHEBI:597326"/>
    </cofactor>
</comment>
<evidence type="ECO:0000259" key="14">
    <source>
        <dbReference type="PROSITE" id="PS51672"/>
    </source>
</evidence>
<accession>A0A380MYW7</accession>
<comment type="catalytic activity">
    <reaction evidence="1 13">
        <text>L-threonine = 2-oxobutanoate + NH4(+)</text>
        <dbReference type="Rhea" id="RHEA:22108"/>
        <dbReference type="ChEBI" id="CHEBI:16763"/>
        <dbReference type="ChEBI" id="CHEBI:28938"/>
        <dbReference type="ChEBI" id="CHEBI:57926"/>
        <dbReference type="EC" id="4.3.1.19"/>
    </reaction>
</comment>
<keyword evidence="7 13" id="KW-0412">Isoleucine biosynthesis</keyword>
<dbReference type="SUPFAM" id="SSF53686">
    <property type="entry name" value="Tryptophan synthase beta subunit-like PLP-dependent enzymes"/>
    <property type="match status" value="1"/>
</dbReference>
<keyword evidence="11 13" id="KW-0100">Branched-chain amino acid biosynthesis</keyword>
<dbReference type="CDD" id="cd04907">
    <property type="entry name" value="ACT_ThrD-I_2"/>
    <property type="match status" value="1"/>
</dbReference>
<name>A0A380MYW7_9GAMM</name>
<evidence type="ECO:0000256" key="5">
    <source>
        <dbReference type="ARBA" id="ARBA00011881"/>
    </source>
</evidence>
<protein>
    <recommendedName>
        <fullName evidence="13">L-threonine dehydratase</fullName>
        <ecNumber evidence="13">4.3.1.19</ecNumber>
    </recommendedName>
    <alternativeName>
        <fullName evidence="13">Threonine deaminase</fullName>
    </alternativeName>
</protein>
<dbReference type="FunFam" id="3.40.1020.10:FF:000001">
    <property type="entry name" value="L-threonine dehydratase"/>
    <property type="match status" value="1"/>
</dbReference>
<dbReference type="InterPro" id="IPR001721">
    <property type="entry name" value="TD_ACT-like"/>
</dbReference>
<comment type="function">
    <text evidence="12 13">Catalyzes the anaerobic formation of alpha-ketobutyrate and ammonia from threonine in a two-step reaction. The first step involved a dehydration of threonine and a production of enamine intermediates (aminocrotonate), which tautomerizes to its imine form (iminobutyrate). Both intermediates are unstable and short-lived. The second step is the nonenzymatic hydrolysis of the enamine/imine intermediates to form 2-ketobutyrate and free ammonia. In the low water environment of the cell, the second step is accelerated by RidA.</text>
</comment>
<comment type="subunit">
    <text evidence="5 13">Homotetramer.</text>
</comment>
<dbReference type="FunFam" id="3.40.50.1100:FF:000007">
    <property type="entry name" value="L-threonine dehydratase catabolic TdcB"/>
    <property type="match status" value="1"/>
</dbReference>
<dbReference type="RefSeq" id="WP_115218560.1">
    <property type="nucleotide sequence ID" value="NZ_UHIA01000004.1"/>
</dbReference>
<dbReference type="GO" id="GO:0006565">
    <property type="term" value="P:L-serine catabolic process"/>
    <property type="evidence" value="ECO:0007669"/>
    <property type="project" value="TreeGrafter"/>
</dbReference>
<evidence type="ECO:0000256" key="1">
    <source>
        <dbReference type="ARBA" id="ARBA00001274"/>
    </source>
</evidence>
<dbReference type="GO" id="GO:0003941">
    <property type="term" value="F:L-serine ammonia-lyase activity"/>
    <property type="evidence" value="ECO:0007669"/>
    <property type="project" value="TreeGrafter"/>
</dbReference>
<evidence type="ECO:0000256" key="3">
    <source>
        <dbReference type="ARBA" id="ARBA00004810"/>
    </source>
</evidence>
<dbReference type="PANTHER" id="PTHR48078">
    <property type="entry name" value="THREONINE DEHYDRATASE, MITOCHONDRIAL-RELATED"/>
    <property type="match status" value="1"/>
</dbReference>
<dbReference type="PANTHER" id="PTHR48078:SF11">
    <property type="entry name" value="THREONINE DEHYDRATASE, MITOCHONDRIAL"/>
    <property type="match status" value="1"/>
</dbReference>
<dbReference type="Proteomes" id="UP000254575">
    <property type="component" value="Unassembled WGS sequence"/>
</dbReference>